<dbReference type="RefSeq" id="WP_136851606.1">
    <property type="nucleotide sequence ID" value="NZ_SWCI01000002.1"/>
</dbReference>
<dbReference type="InterPro" id="IPR013221">
    <property type="entry name" value="Mur_ligase_cen"/>
</dbReference>
<evidence type="ECO:0000259" key="3">
    <source>
        <dbReference type="Pfam" id="PF02875"/>
    </source>
</evidence>
<dbReference type="GO" id="GO:0071555">
    <property type="term" value="P:cell wall organization"/>
    <property type="evidence" value="ECO:0007669"/>
    <property type="project" value="UniProtKB-KW"/>
</dbReference>
<accession>A0A4U1BH24</accession>
<keyword evidence="2" id="KW-0131">Cell cycle</keyword>
<keyword evidence="2" id="KW-0133">Cell shape</keyword>
<evidence type="ECO:0000256" key="1">
    <source>
        <dbReference type="ARBA" id="ARBA00005898"/>
    </source>
</evidence>
<dbReference type="EMBL" id="SWCI01000002">
    <property type="protein sequence ID" value="TKB50327.1"/>
    <property type="molecule type" value="Genomic_DNA"/>
</dbReference>
<dbReference type="InterPro" id="IPR036615">
    <property type="entry name" value="Mur_ligase_C_dom_sf"/>
</dbReference>
<protein>
    <submittedName>
        <fullName evidence="5">UDP-N-acetylmuramoyl-L-alanyl-D-glutamate--2, 6-diaminopimelate ligase</fullName>
    </submittedName>
</protein>
<dbReference type="Gene3D" id="3.40.1390.10">
    <property type="entry name" value="MurE/MurF, N-terminal domain"/>
    <property type="match status" value="1"/>
</dbReference>
<evidence type="ECO:0000256" key="2">
    <source>
        <dbReference type="RuleBase" id="RU004135"/>
    </source>
</evidence>
<dbReference type="Gene3D" id="3.90.190.20">
    <property type="entry name" value="Mur ligase, C-terminal domain"/>
    <property type="match status" value="1"/>
</dbReference>
<dbReference type="PANTHER" id="PTHR23135:SF4">
    <property type="entry name" value="UDP-N-ACETYLMURAMOYL-L-ALANYL-D-GLUTAMATE--2,6-DIAMINOPIMELATE LIGASE MURE HOMOLOG, CHLOROPLASTIC"/>
    <property type="match status" value="1"/>
</dbReference>
<dbReference type="AlphaFoldDB" id="A0A4U1BH24"/>
<feature type="domain" description="Mur ligase central" evidence="4">
    <location>
        <begin position="97"/>
        <end position="298"/>
    </location>
</feature>
<dbReference type="SUPFAM" id="SSF63418">
    <property type="entry name" value="MurE/MurF N-terminal domain"/>
    <property type="match status" value="1"/>
</dbReference>
<evidence type="ECO:0000313" key="6">
    <source>
        <dbReference type="Proteomes" id="UP000305674"/>
    </source>
</evidence>
<dbReference type="PANTHER" id="PTHR23135">
    <property type="entry name" value="MUR LIGASE FAMILY MEMBER"/>
    <property type="match status" value="1"/>
</dbReference>
<name>A0A4U1BH24_9GAMM</name>
<comment type="subcellular location">
    <subcellularLocation>
        <location evidence="2">Cytoplasm</location>
    </subcellularLocation>
</comment>
<dbReference type="SUPFAM" id="SSF53623">
    <property type="entry name" value="MurD-like peptide ligases, catalytic domain"/>
    <property type="match status" value="1"/>
</dbReference>
<dbReference type="OrthoDB" id="5898051at2"/>
<keyword evidence="2" id="KW-0961">Cell wall biogenesis/degradation</keyword>
<dbReference type="Pfam" id="PF08245">
    <property type="entry name" value="Mur_ligase_M"/>
    <property type="match status" value="1"/>
</dbReference>
<dbReference type="SUPFAM" id="SSF53244">
    <property type="entry name" value="MurD-like peptide ligases, peptide-binding domain"/>
    <property type="match status" value="1"/>
</dbReference>
<comment type="similarity">
    <text evidence="1">Belongs to the MurCDEF family. MurE subfamily.</text>
</comment>
<comment type="caution">
    <text evidence="5">The sequence shown here is derived from an EMBL/GenBank/DDBJ whole genome shotgun (WGS) entry which is preliminary data.</text>
</comment>
<keyword evidence="2" id="KW-0132">Cell division</keyword>
<dbReference type="InterPro" id="IPR004101">
    <property type="entry name" value="Mur_ligase_C"/>
</dbReference>
<feature type="domain" description="Mur ligase C-terminal" evidence="3">
    <location>
        <begin position="321"/>
        <end position="442"/>
    </location>
</feature>
<dbReference type="NCBIfam" id="TIGR01085">
    <property type="entry name" value="murE"/>
    <property type="match status" value="1"/>
</dbReference>
<keyword evidence="2" id="KW-0573">Peptidoglycan synthesis</keyword>
<comment type="pathway">
    <text evidence="2">Cell wall biogenesis; peptidoglycan biosynthesis.</text>
</comment>
<dbReference type="GO" id="GO:0016881">
    <property type="term" value="F:acid-amino acid ligase activity"/>
    <property type="evidence" value="ECO:0007669"/>
    <property type="project" value="InterPro"/>
</dbReference>
<dbReference type="GO" id="GO:0051301">
    <property type="term" value="P:cell division"/>
    <property type="evidence" value="ECO:0007669"/>
    <property type="project" value="UniProtKB-KW"/>
</dbReference>
<evidence type="ECO:0000259" key="4">
    <source>
        <dbReference type="Pfam" id="PF08245"/>
    </source>
</evidence>
<organism evidence="5 6">
    <name type="scientific">Ferrimonas sediminicola</name>
    <dbReference type="NCBI Taxonomy" id="2569538"/>
    <lineage>
        <taxon>Bacteria</taxon>
        <taxon>Pseudomonadati</taxon>
        <taxon>Pseudomonadota</taxon>
        <taxon>Gammaproteobacteria</taxon>
        <taxon>Alteromonadales</taxon>
        <taxon>Ferrimonadaceae</taxon>
        <taxon>Ferrimonas</taxon>
    </lineage>
</organism>
<dbReference type="GO" id="GO:0005737">
    <property type="term" value="C:cytoplasm"/>
    <property type="evidence" value="ECO:0007669"/>
    <property type="project" value="UniProtKB-SubCell"/>
</dbReference>
<dbReference type="GO" id="GO:0009252">
    <property type="term" value="P:peptidoglycan biosynthetic process"/>
    <property type="evidence" value="ECO:0007669"/>
    <property type="project" value="UniProtKB-UniPathway"/>
</dbReference>
<dbReference type="InterPro" id="IPR035911">
    <property type="entry name" value="MurE/MurF_N"/>
</dbReference>
<dbReference type="GO" id="GO:0005524">
    <property type="term" value="F:ATP binding"/>
    <property type="evidence" value="ECO:0007669"/>
    <property type="project" value="InterPro"/>
</dbReference>
<sequence>MNHDPRLRQLERCNPGAFRLDSRAIEPNDAFVCRQGLEIDSHQFARNAVEAGAGLVIANRELTLPVPCVVTSGFADTLALINRYLDYPGDHLSQVGVTGTNGKTTVAFGLYQLLDEIAPSCYTGTLGSLYQQFLTPGINTTPDALTLLSRFDTLKRLGLTHHVMEVSSHALAQDRVDHIAFDCTVFTNITEDHLDFHGNRDNYIQAKLRLLDRLKPNGRAVVNLDDPSANMVLDRCRHRGPALTYSRQDPRADLYAEGVRSWLTGSEFRLHYRGQSHWCRLPLPFEFNVDNALAMLGAGVSLGHPLPRLLSRLGKLSPVPGRSHCVTLSQKRCVVIDYAHNPSSLITLIGQARRGCEGEIHTLLGVTGDRLEEASNLGRAALTLSDHCYFTADNPLGVPLATLLDAMDPQAHALRVEDRAEAIGIALSRLKPGDTLLLCGKGEERYQYLSADKSCPAPYPGDDQVVASWLTTQ</sequence>
<evidence type="ECO:0000313" key="5">
    <source>
        <dbReference type="EMBL" id="TKB50327.1"/>
    </source>
</evidence>
<reference evidence="5 6" key="1">
    <citation type="submission" date="2019-04" db="EMBL/GenBank/DDBJ databases">
        <authorList>
            <person name="Hwang J.C."/>
        </authorList>
    </citation>
    <scope>NUCLEOTIDE SEQUENCE [LARGE SCALE GENOMIC DNA]</scope>
    <source>
        <strain evidence="5 6">IMCC35001</strain>
    </source>
</reference>
<dbReference type="Proteomes" id="UP000305674">
    <property type="component" value="Unassembled WGS sequence"/>
</dbReference>
<dbReference type="Pfam" id="PF02875">
    <property type="entry name" value="Mur_ligase_C"/>
    <property type="match status" value="1"/>
</dbReference>
<proteinExistence type="inferred from homology"/>
<dbReference type="GO" id="GO:0008360">
    <property type="term" value="P:regulation of cell shape"/>
    <property type="evidence" value="ECO:0007669"/>
    <property type="project" value="UniProtKB-KW"/>
</dbReference>
<dbReference type="UniPathway" id="UPA00219"/>
<keyword evidence="6" id="KW-1185">Reference proteome</keyword>
<keyword evidence="5" id="KW-0436">Ligase</keyword>
<dbReference type="InterPro" id="IPR005761">
    <property type="entry name" value="UDP-N-AcMur-Glu-dNH2Pim_ligase"/>
</dbReference>
<gene>
    <name evidence="5" type="ORF">FCL40_03980</name>
</gene>
<dbReference type="InterPro" id="IPR036565">
    <property type="entry name" value="Mur-like_cat_sf"/>
</dbReference>
<dbReference type="Gene3D" id="3.40.1190.10">
    <property type="entry name" value="Mur-like, catalytic domain"/>
    <property type="match status" value="1"/>
</dbReference>